<comment type="caution">
    <text evidence="8">The sequence shown here is derived from an EMBL/GenBank/DDBJ whole genome shotgun (WGS) entry which is preliminary data.</text>
</comment>
<dbReference type="GO" id="GO:0004888">
    <property type="term" value="F:transmembrane signaling receptor activity"/>
    <property type="evidence" value="ECO:0007669"/>
    <property type="project" value="InterPro"/>
</dbReference>
<dbReference type="Gene3D" id="1.10.287.950">
    <property type="entry name" value="Methyl-accepting chemotaxis protein"/>
    <property type="match status" value="1"/>
</dbReference>
<dbReference type="SUPFAM" id="SSF58104">
    <property type="entry name" value="Methyl-accepting chemotaxis protein (MCP) signaling domain"/>
    <property type="match status" value="1"/>
</dbReference>
<evidence type="ECO:0000313" key="9">
    <source>
        <dbReference type="Proteomes" id="UP000239007"/>
    </source>
</evidence>
<dbReference type="GO" id="GO:0006935">
    <property type="term" value="P:chemotaxis"/>
    <property type="evidence" value="ECO:0007669"/>
    <property type="project" value="InterPro"/>
</dbReference>
<dbReference type="SMART" id="SM00304">
    <property type="entry name" value="HAMP"/>
    <property type="match status" value="1"/>
</dbReference>
<name>A0A2S7UXV4_9GAMM</name>
<dbReference type="GO" id="GO:0016020">
    <property type="term" value="C:membrane"/>
    <property type="evidence" value="ECO:0007669"/>
    <property type="project" value="UniProtKB-SubCell"/>
</dbReference>
<proteinExistence type="inferred from homology"/>
<evidence type="ECO:0000313" key="8">
    <source>
        <dbReference type="EMBL" id="PQJ54826.1"/>
    </source>
</evidence>
<evidence type="ECO:0000259" key="7">
    <source>
        <dbReference type="PROSITE" id="PS50885"/>
    </source>
</evidence>
<sequence>MNLTIAMRVIGGFAITSTLLLFLGINSVSVLNGISESTTQVNQVSVPALDASAKLQQNFLQMSKTALLEYYATDFQIIEESIAKFETQSSEFDTDFALLTEIVSQDELLLQALPRVKNSYDAFKEKADLLSHSKERTLKLADAIATTFDDTEMAADDASVYLLDFIDLNNLSVTKPAARELAAKIESSMVSVISAVTDIKKENKKLTVAVIIKELAYTQDSINESLAELITVVGNSDVEGFDDVVEQVGILNDLLTNEVSIQKLKVDWINQRETTNRLLEETNLEISNGLAALESLAKVVKEQLAIMKTELSEDVSDGVMSNWFVMVISIILSVFIAFITVIRVTRPLAEVNRVLTIVSTGDLTTKLDDSGTDEFGILAKNCNLLIENLRNLINGIVNRSNQLATAAEETSMVVKESTIAINDQRSQVEQAATATSEMASTSESVMERANEALSDIKHADEEAEKVKLISNTNKETILRLASEIEQASGVINEVNQHSAAIGGILDVIRGVADQTNLLALNAAIEAARAGEHGRGFAVVADEVRTLASKTQQSTEEIQSMIEQLQNGSTSAVAVMNNSKEQAERCVEQSEQATVALDGITDSVHQANDMSEQIVSAAREQNQVSSEISERLESIVTIAEQTALGAEQTELSSQEVAKLAEELRQSVDQFRL</sequence>
<keyword evidence="9" id="KW-1185">Reference proteome</keyword>
<keyword evidence="5" id="KW-0472">Membrane</keyword>
<dbReference type="PROSITE" id="PS50111">
    <property type="entry name" value="CHEMOTAXIS_TRANSDUC_2"/>
    <property type="match status" value="1"/>
</dbReference>
<evidence type="ECO:0000256" key="5">
    <source>
        <dbReference type="SAM" id="Phobius"/>
    </source>
</evidence>
<evidence type="ECO:0000259" key="6">
    <source>
        <dbReference type="PROSITE" id="PS50111"/>
    </source>
</evidence>
<evidence type="ECO:0000256" key="1">
    <source>
        <dbReference type="ARBA" id="ARBA00004370"/>
    </source>
</evidence>
<accession>A0A2S7UXV4</accession>
<keyword evidence="2 4" id="KW-0807">Transducer</keyword>
<evidence type="ECO:0000256" key="3">
    <source>
        <dbReference type="ARBA" id="ARBA00029447"/>
    </source>
</evidence>
<dbReference type="Pfam" id="PF00672">
    <property type="entry name" value="HAMP"/>
    <property type="match status" value="1"/>
</dbReference>
<dbReference type="PANTHER" id="PTHR32089:SF70">
    <property type="entry name" value="ENERGY TAXIS MODULATING METHYL ACCEPTING SENSORY TRANSDUCER"/>
    <property type="match status" value="1"/>
</dbReference>
<dbReference type="FunFam" id="1.10.287.950:FF:000001">
    <property type="entry name" value="Methyl-accepting chemotaxis sensory transducer"/>
    <property type="match status" value="1"/>
</dbReference>
<dbReference type="Proteomes" id="UP000239007">
    <property type="component" value="Unassembled WGS sequence"/>
</dbReference>
<dbReference type="Pfam" id="PF00015">
    <property type="entry name" value="MCPsignal"/>
    <property type="match status" value="1"/>
</dbReference>
<gene>
    <name evidence="8" type="ORF">BTO11_14990</name>
</gene>
<keyword evidence="5" id="KW-0812">Transmembrane</keyword>
<evidence type="ECO:0008006" key="10">
    <source>
        <dbReference type="Google" id="ProtNLM"/>
    </source>
</evidence>
<protein>
    <recommendedName>
        <fullName evidence="10">Methyl-accepting chemotaxis protein</fullName>
    </recommendedName>
</protein>
<dbReference type="PANTHER" id="PTHR32089">
    <property type="entry name" value="METHYL-ACCEPTING CHEMOTAXIS PROTEIN MCPB"/>
    <property type="match status" value="1"/>
</dbReference>
<dbReference type="EMBL" id="MSCH01000003">
    <property type="protein sequence ID" value="PQJ54826.1"/>
    <property type="molecule type" value="Genomic_DNA"/>
</dbReference>
<evidence type="ECO:0000256" key="4">
    <source>
        <dbReference type="PROSITE-ProRule" id="PRU00284"/>
    </source>
</evidence>
<dbReference type="AlphaFoldDB" id="A0A2S7UXV4"/>
<comment type="subcellular location">
    <subcellularLocation>
        <location evidence="1">Membrane</location>
    </subcellularLocation>
</comment>
<reference evidence="8 9" key="1">
    <citation type="submission" date="2016-12" db="EMBL/GenBank/DDBJ databases">
        <title>Diversity of luminous bacteria.</title>
        <authorList>
            <person name="Yoshizawa S."/>
            <person name="Kogure K."/>
        </authorList>
    </citation>
    <scope>NUCLEOTIDE SEQUENCE [LARGE SCALE GENOMIC DNA]</scope>
    <source>
        <strain evidence="8 9">SA4-48</strain>
    </source>
</reference>
<dbReference type="GO" id="GO:0007165">
    <property type="term" value="P:signal transduction"/>
    <property type="evidence" value="ECO:0007669"/>
    <property type="project" value="UniProtKB-KW"/>
</dbReference>
<feature type="domain" description="HAMP" evidence="7">
    <location>
        <begin position="342"/>
        <end position="394"/>
    </location>
</feature>
<dbReference type="PROSITE" id="PS50885">
    <property type="entry name" value="HAMP"/>
    <property type="match status" value="1"/>
</dbReference>
<dbReference type="InterPro" id="IPR004090">
    <property type="entry name" value="Chemotax_Me-accpt_rcpt"/>
</dbReference>
<feature type="domain" description="Methyl-accepting transducer" evidence="6">
    <location>
        <begin position="399"/>
        <end position="635"/>
    </location>
</feature>
<evidence type="ECO:0000256" key="2">
    <source>
        <dbReference type="ARBA" id="ARBA00023224"/>
    </source>
</evidence>
<dbReference type="CDD" id="cd06225">
    <property type="entry name" value="HAMP"/>
    <property type="match status" value="1"/>
</dbReference>
<dbReference type="InterPro" id="IPR004089">
    <property type="entry name" value="MCPsignal_dom"/>
</dbReference>
<dbReference type="PRINTS" id="PR00260">
    <property type="entry name" value="CHEMTRNSDUCR"/>
</dbReference>
<dbReference type="InterPro" id="IPR003660">
    <property type="entry name" value="HAMP_dom"/>
</dbReference>
<comment type="similarity">
    <text evidence="3">Belongs to the methyl-accepting chemotaxis (MCP) protein family.</text>
</comment>
<dbReference type="OrthoDB" id="9781845at2"/>
<keyword evidence="5" id="KW-1133">Transmembrane helix</keyword>
<dbReference type="RefSeq" id="WP_105053351.1">
    <property type="nucleotide sequence ID" value="NZ_BMYG01000001.1"/>
</dbReference>
<dbReference type="SMART" id="SM00283">
    <property type="entry name" value="MA"/>
    <property type="match status" value="1"/>
</dbReference>
<organism evidence="8 9">
    <name type="scientific">Psychrosphaera saromensis</name>
    <dbReference type="NCBI Taxonomy" id="716813"/>
    <lineage>
        <taxon>Bacteria</taxon>
        <taxon>Pseudomonadati</taxon>
        <taxon>Pseudomonadota</taxon>
        <taxon>Gammaproteobacteria</taxon>
        <taxon>Alteromonadales</taxon>
        <taxon>Pseudoalteromonadaceae</taxon>
        <taxon>Psychrosphaera</taxon>
    </lineage>
</organism>
<feature type="transmembrane region" description="Helical" evidence="5">
    <location>
        <begin position="323"/>
        <end position="344"/>
    </location>
</feature>